<name>A0A2L2XEX9_9FIRM</name>
<evidence type="ECO:0000313" key="6">
    <source>
        <dbReference type="Proteomes" id="UP000239549"/>
    </source>
</evidence>
<keyword evidence="2 4" id="KW-0378">Hydrolase</keyword>
<dbReference type="GO" id="GO:0016052">
    <property type="term" value="P:carbohydrate catabolic process"/>
    <property type="evidence" value="ECO:0007669"/>
    <property type="project" value="TreeGrafter"/>
</dbReference>
<reference evidence="6" key="1">
    <citation type="submission" date="2018-02" db="EMBL/GenBank/DDBJ databases">
        <title>Genome sequence of Desulfocucumis palustris strain NAW-5.</title>
        <authorList>
            <person name="Watanabe M."/>
            <person name="Kojima H."/>
            <person name="Fukui M."/>
        </authorList>
    </citation>
    <scope>NUCLEOTIDE SEQUENCE [LARGE SCALE GENOMIC DNA]</scope>
    <source>
        <strain evidence="6">NAW-5</strain>
    </source>
</reference>
<dbReference type="PROSITE" id="PS00953">
    <property type="entry name" value="GLYCOSYL_HYDROL_F25_1"/>
    <property type="match status" value="1"/>
</dbReference>
<dbReference type="InterPro" id="IPR002053">
    <property type="entry name" value="Glyco_hydro_25"/>
</dbReference>
<dbReference type="PROSITE" id="PS51904">
    <property type="entry name" value="GLYCOSYL_HYDROL_F25_2"/>
    <property type="match status" value="1"/>
</dbReference>
<dbReference type="GO" id="GO:0016998">
    <property type="term" value="P:cell wall macromolecule catabolic process"/>
    <property type="evidence" value="ECO:0007669"/>
    <property type="project" value="InterPro"/>
</dbReference>
<dbReference type="RefSeq" id="WP_165792169.1">
    <property type="nucleotide sequence ID" value="NZ_BFAV01000150.1"/>
</dbReference>
<organism evidence="5 6">
    <name type="scientific">Desulfocucumis palustris</name>
    <dbReference type="NCBI Taxonomy" id="1898651"/>
    <lineage>
        <taxon>Bacteria</taxon>
        <taxon>Bacillati</taxon>
        <taxon>Bacillota</taxon>
        <taxon>Clostridia</taxon>
        <taxon>Eubacteriales</taxon>
        <taxon>Desulfocucumaceae</taxon>
        <taxon>Desulfocucumis</taxon>
    </lineage>
</organism>
<dbReference type="SUPFAM" id="SSF51445">
    <property type="entry name" value="(Trans)glycosidases"/>
    <property type="match status" value="1"/>
</dbReference>
<keyword evidence="3 4" id="KW-0326">Glycosidase</keyword>
<comment type="catalytic activity">
    <reaction evidence="4">
        <text>Hydrolysis of (1-&gt;4)-beta-linkages between N-acetylmuramic acid and N-acetyl-D-glucosamine residues in a peptidoglycan and between N-acetyl-D-glucosamine residues in chitodextrins.</text>
        <dbReference type="EC" id="3.2.1.17"/>
    </reaction>
</comment>
<evidence type="ECO:0000256" key="4">
    <source>
        <dbReference type="RuleBase" id="RU361176"/>
    </source>
</evidence>
<sequence length="218" mass="24833">MQERSVENSRGIDVSRWQGDINWSLVKKDGISFAFIKATEGVDYEDNKFSQNLRGAGEAGILTGAYHFCTPSDPEDAVKEARHFIDVIKKHGGFGVLDLPPVIDIEQNKGLNKKQISDIVRVWIDIVKEESGAGPILYSYWHFIQDYLDHGLSDVPLWLAHYHHRQPPDSPVWKSWLFLQFTDKGRVSGIEGNVDMNEFHGDTAKLNRLCLAKRVRRT</sequence>
<keyword evidence="6" id="KW-1185">Reference proteome</keyword>
<dbReference type="SMART" id="SM00641">
    <property type="entry name" value="Glyco_25"/>
    <property type="match status" value="1"/>
</dbReference>
<evidence type="ECO:0000256" key="2">
    <source>
        <dbReference type="ARBA" id="ARBA00022801"/>
    </source>
</evidence>
<dbReference type="InterPro" id="IPR008270">
    <property type="entry name" value="Glyco_hydro_25_AS"/>
</dbReference>
<dbReference type="Pfam" id="PF01183">
    <property type="entry name" value="Glyco_hydro_25"/>
    <property type="match status" value="1"/>
</dbReference>
<dbReference type="Gene3D" id="3.20.20.80">
    <property type="entry name" value="Glycosidases"/>
    <property type="match status" value="1"/>
</dbReference>
<dbReference type="PANTHER" id="PTHR34135:SF2">
    <property type="entry name" value="LYSOZYME"/>
    <property type="match status" value="1"/>
</dbReference>
<evidence type="ECO:0000256" key="3">
    <source>
        <dbReference type="ARBA" id="ARBA00023295"/>
    </source>
</evidence>
<dbReference type="InterPro" id="IPR018077">
    <property type="entry name" value="Glyco_hydro_fam25_subgr"/>
</dbReference>
<dbReference type="GO" id="GO:0009253">
    <property type="term" value="P:peptidoglycan catabolic process"/>
    <property type="evidence" value="ECO:0007669"/>
    <property type="project" value="InterPro"/>
</dbReference>
<dbReference type="EC" id="3.2.1.17" evidence="4"/>
<dbReference type="InterPro" id="IPR017853">
    <property type="entry name" value="GH"/>
</dbReference>
<evidence type="ECO:0000256" key="1">
    <source>
        <dbReference type="ARBA" id="ARBA00010646"/>
    </source>
</evidence>
<accession>A0A2L2XEX9</accession>
<proteinExistence type="inferred from homology"/>
<comment type="similarity">
    <text evidence="1 4">Belongs to the glycosyl hydrolase 25 family.</text>
</comment>
<gene>
    <name evidence="5" type="ORF">DCCM_3918</name>
</gene>
<dbReference type="CDD" id="cd00599">
    <property type="entry name" value="GH25_muramidase"/>
    <property type="match status" value="1"/>
</dbReference>
<protein>
    <recommendedName>
        <fullName evidence="4">Lysozyme</fullName>
        <ecNumber evidence="4">3.2.1.17</ecNumber>
    </recommendedName>
</protein>
<comment type="caution">
    <text evidence="5">The sequence shown here is derived from an EMBL/GenBank/DDBJ whole genome shotgun (WGS) entry which is preliminary data.</text>
</comment>
<dbReference type="AlphaFoldDB" id="A0A2L2XEX9"/>
<evidence type="ECO:0000313" key="5">
    <source>
        <dbReference type="EMBL" id="GBF34798.1"/>
    </source>
</evidence>
<dbReference type="Proteomes" id="UP000239549">
    <property type="component" value="Unassembled WGS sequence"/>
</dbReference>
<dbReference type="PANTHER" id="PTHR34135">
    <property type="entry name" value="LYSOZYME"/>
    <property type="match status" value="1"/>
</dbReference>
<dbReference type="EMBL" id="BFAV01000150">
    <property type="protein sequence ID" value="GBF34798.1"/>
    <property type="molecule type" value="Genomic_DNA"/>
</dbReference>
<dbReference type="GO" id="GO:0003796">
    <property type="term" value="F:lysozyme activity"/>
    <property type="evidence" value="ECO:0007669"/>
    <property type="project" value="UniProtKB-EC"/>
</dbReference>